<dbReference type="AlphaFoldDB" id="A0A7C5Q202"/>
<name>A0A7C5Q202_AQUAO</name>
<evidence type="ECO:0000256" key="1">
    <source>
        <dbReference type="SAM" id="Coils"/>
    </source>
</evidence>
<dbReference type="Proteomes" id="UP000885792">
    <property type="component" value="Unassembled WGS sequence"/>
</dbReference>
<evidence type="ECO:0000313" key="2">
    <source>
        <dbReference type="EMBL" id="HHJ64034.1"/>
    </source>
</evidence>
<reference evidence="2" key="1">
    <citation type="journal article" date="2020" name="mSystems">
        <title>Genome- and Community-Level Interaction Insights into Carbon Utilization and Element Cycling Functions of Hydrothermarchaeota in Hydrothermal Sediment.</title>
        <authorList>
            <person name="Zhou Z."/>
            <person name="Liu Y."/>
            <person name="Xu W."/>
            <person name="Pan J."/>
            <person name="Luo Z.H."/>
            <person name="Li M."/>
        </authorList>
    </citation>
    <scope>NUCLEOTIDE SEQUENCE [LARGE SCALE GENOMIC DNA]</scope>
    <source>
        <strain evidence="2">HyVt-501</strain>
    </source>
</reference>
<feature type="coiled-coil region" evidence="1">
    <location>
        <begin position="445"/>
        <end position="472"/>
    </location>
</feature>
<gene>
    <name evidence="2" type="ORF">ENJ61_03915</name>
</gene>
<keyword evidence="1" id="KW-0175">Coiled coil</keyword>
<proteinExistence type="predicted"/>
<organism evidence="2">
    <name type="scientific">Aquifex aeolicus</name>
    <dbReference type="NCBI Taxonomy" id="63363"/>
    <lineage>
        <taxon>Bacteria</taxon>
        <taxon>Pseudomonadati</taxon>
        <taxon>Aquificota</taxon>
        <taxon>Aquificia</taxon>
        <taxon>Aquificales</taxon>
        <taxon>Aquificaceae</taxon>
        <taxon>Aquifex</taxon>
    </lineage>
</organism>
<protein>
    <submittedName>
        <fullName evidence="2">Uncharacterized protein</fullName>
    </submittedName>
</protein>
<sequence length="551" mass="59501">MVNRGQYAAATALGAPRVEAGSQISYMRNTGDAFGFGAASRRLGLTPYQAAERMAYLSTRSNMGTLEGLQNFANRYFGGNLAAAREFMSYMNESGALARWRALANVARQTGIAPGNASDREAGMAMFNYLQTASVKDQYGDSYRLNNLLADLSNQTGLSQTEILRRMAGARGFTFTDRDGSVKTMKFDGNGNAVIARSEKGIPGPTNLGDGVVMQSGVVRTEGVGDNMVTTYSGVFSYTGRDGKQHTLEGSVAMDSKGNVVSIQGAGGAQVSDAVKEDFMNAFKKGTSVDAGYKVGDFVQLLQAYQRGEVSDSQMASVFRALDSNDKLKQDTMAGIASLLGRWKSSQYTLTKGTSEQFTAGFRGGLGIGGFRGRPGTGGMGAGGKGGRGFGLEMGVSAGKTYGASEGNSRTGSYNENMLIASQIVNRGLETFKSEGAGEAAGRMMKDIKKVLERYRQESAKTKEDIDAAVDDVKPIQVLGQAWQDAKEAKDWFGGQISRIFEMNPEDKASLKWHLKREEPAITWPWRRLLEKDSTLYNFFYKPWEKNIPGT</sequence>
<dbReference type="EMBL" id="DRNB01000144">
    <property type="protein sequence ID" value="HHJ64034.1"/>
    <property type="molecule type" value="Genomic_DNA"/>
</dbReference>
<comment type="caution">
    <text evidence="2">The sequence shown here is derived from an EMBL/GenBank/DDBJ whole genome shotgun (WGS) entry which is preliminary data.</text>
</comment>
<accession>A0A7C5Q202</accession>